<keyword evidence="2" id="KW-0732">Signal</keyword>
<organism evidence="3">
    <name type="scientific">Anopheles darlingi</name>
    <name type="common">Mosquito</name>
    <dbReference type="NCBI Taxonomy" id="43151"/>
    <lineage>
        <taxon>Eukaryota</taxon>
        <taxon>Metazoa</taxon>
        <taxon>Ecdysozoa</taxon>
        <taxon>Arthropoda</taxon>
        <taxon>Hexapoda</taxon>
        <taxon>Insecta</taxon>
        <taxon>Pterygota</taxon>
        <taxon>Neoptera</taxon>
        <taxon>Endopterygota</taxon>
        <taxon>Diptera</taxon>
        <taxon>Nematocera</taxon>
        <taxon>Culicoidea</taxon>
        <taxon>Culicidae</taxon>
        <taxon>Anophelinae</taxon>
        <taxon>Anopheles</taxon>
    </lineage>
</organism>
<protein>
    <submittedName>
        <fullName evidence="3">Putative secreted protein</fullName>
    </submittedName>
</protein>
<dbReference type="EMBL" id="GGFL01011361">
    <property type="protein sequence ID" value="MBW75539.1"/>
    <property type="molecule type" value="Transcribed_RNA"/>
</dbReference>
<sequence length="83" mass="9482">MFTFLLLLLPVINISQHIPAHSCRLAVWLWRAVPRLSGACGTRLKEAPEDGFFCASESSDHRGRSNRERKRGREDCIQPHNQP</sequence>
<dbReference type="AlphaFoldDB" id="A0A2M4DDF8"/>
<feature type="chain" id="PRO_5014669641" evidence="2">
    <location>
        <begin position="16"/>
        <end position="83"/>
    </location>
</feature>
<feature type="compositionally biased region" description="Basic and acidic residues" evidence="1">
    <location>
        <begin position="58"/>
        <end position="77"/>
    </location>
</feature>
<reference evidence="3" key="1">
    <citation type="submission" date="2018-01" db="EMBL/GenBank/DDBJ databases">
        <title>An insight into the sialome of Amazonian anophelines.</title>
        <authorList>
            <person name="Ribeiro J.M."/>
            <person name="Scarpassa V."/>
            <person name="Calvo E."/>
        </authorList>
    </citation>
    <scope>NUCLEOTIDE SEQUENCE</scope>
</reference>
<evidence type="ECO:0000313" key="3">
    <source>
        <dbReference type="EMBL" id="MBW75539.1"/>
    </source>
</evidence>
<evidence type="ECO:0000256" key="2">
    <source>
        <dbReference type="SAM" id="SignalP"/>
    </source>
</evidence>
<feature type="signal peptide" evidence="2">
    <location>
        <begin position="1"/>
        <end position="15"/>
    </location>
</feature>
<proteinExistence type="predicted"/>
<feature type="region of interest" description="Disordered" evidence="1">
    <location>
        <begin position="57"/>
        <end position="83"/>
    </location>
</feature>
<accession>A0A2M4DDF8</accession>
<evidence type="ECO:0000256" key="1">
    <source>
        <dbReference type="SAM" id="MobiDB-lite"/>
    </source>
</evidence>
<name>A0A2M4DDF8_ANODA</name>